<organism evidence="2 3">
    <name type="scientific">Paraclostridium benzoelyticum</name>
    <dbReference type="NCBI Taxonomy" id="1629550"/>
    <lineage>
        <taxon>Bacteria</taxon>
        <taxon>Bacillati</taxon>
        <taxon>Bacillota</taxon>
        <taxon>Clostridia</taxon>
        <taxon>Peptostreptococcales</taxon>
        <taxon>Peptostreptococcaceae</taxon>
        <taxon>Paraclostridium</taxon>
    </lineage>
</organism>
<reference evidence="2 3" key="1">
    <citation type="submission" date="2015-04" db="EMBL/GenBank/DDBJ databases">
        <title>Microcin producing Clostridium sp. JC272T.</title>
        <authorList>
            <person name="Jyothsna T."/>
            <person name="Sasikala C."/>
            <person name="Ramana C."/>
        </authorList>
    </citation>
    <scope>NUCLEOTIDE SEQUENCE [LARGE SCALE GENOMIC DNA]</scope>
    <source>
        <strain evidence="2 3">JC272</strain>
    </source>
</reference>
<keyword evidence="3" id="KW-1185">Reference proteome</keyword>
<name>A0A0M3DKV9_9FIRM</name>
<evidence type="ECO:0000256" key="1">
    <source>
        <dbReference type="SAM" id="Phobius"/>
    </source>
</evidence>
<feature type="transmembrane region" description="Helical" evidence="1">
    <location>
        <begin position="38"/>
        <end position="57"/>
    </location>
</feature>
<proteinExistence type="predicted"/>
<gene>
    <name evidence="2" type="ORF">VN21_05390</name>
</gene>
<dbReference type="AlphaFoldDB" id="A0A0M3DKV9"/>
<dbReference type="RefSeq" id="WP_046822401.1">
    <property type="nucleotide sequence ID" value="NZ_LBBT01000127.1"/>
</dbReference>
<dbReference type="OrthoDB" id="1756838at2"/>
<sequence>MKKGMIPIALGTAVTTAGIVLDIKQNKHDKFDKKDYKNMAGALLVGAGVAHIVLGGIDRARY</sequence>
<keyword evidence="1" id="KW-1133">Transmembrane helix</keyword>
<dbReference type="PATRIC" id="fig|1629550.3.peg.559"/>
<accession>A0A0M3DKV9</accession>
<evidence type="ECO:0008006" key="4">
    <source>
        <dbReference type="Google" id="ProtNLM"/>
    </source>
</evidence>
<comment type="caution">
    <text evidence="2">The sequence shown here is derived from an EMBL/GenBank/DDBJ whole genome shotgun (WGS) entry which is preliminary data.</text>
</comment>
<protein>
    <recommendedName>
        <fullName evidence="4">Asparagine synthase</fullName>
    </recommendedName>
</protein>
<dbReference type="EMBL" id="LBBT01000127">
    <property type="protein sequence ID" value="KKY02012.1"/>
    <property type="molecule type" value="Genomic_DNA"/>
</dbReference>
<dbReference type="Proteomes" id="UP000034407">
    <property type="component" value="Unassembled WGS sequence"/>
</dbReference>
<evidence type="ECO:0000313" key="2">
    <source>
        <dbReference type="EMBL" id="KKY02012.1"/>
    </source>
</evidence>
<keyword evidence="1" id="KW-0812">Transmembrane</keyword>
<keyword evidence="1" id="KW-0472">Membrane</keyword>
<evidence type="ECO:0000313" key="3">
    <source>
        <dbReference type="Proteomes" id="UP000034407"/>
    </source>
</evidence>